<evidence type="ECO:0000313" key="4">
    <source>
        <dbReference type="EMBL" id="KAJ7367147.1"/>
    </source>
</evidence>
<feature type="transmembrane region" description="Helical" evidence="2">
    <location>
        <begin position="253"/>
        <end position="276"/>
    </location>
</feature>
<sequence>MFSLAYLSVLAVVALGPQVVLGSFKFSLTQVVQCQPVNITFSGSDSNNHSVPATLTILPLLDNVAPIQIPISNGVSNPTGIRFMFIPLPAGTRFVASLDDINGQGATVSDVTKVLHSTTGPGVNSCFGSSLSPVTFYEFDDTLGQCEEFTIIYQTALAPTIKAFNPRGGSVTVSPTNASTAPHTATYAMDGLRDSEVVLLLDDTQGHLQTTKLMTIAGDSSSSKDCIQTSSSTDLNGSTKSKTSSSTKLPRSAVIGMAVGATIDGILGILLLLYILRTRRRNRRLNQKWPPDLEERKIELQSFS</sequence>
<keyword evidence="2" id="KW-0472">Membrane</keyword>
<reference evidence="4" key="1">
    <citation type="submission" date="2023-03" db="EMBL/GenBank/DDBJ databases">
        <title>Massive genome expansion in bonnet fungi (Mycena s.s.) driven by repeated elements and novel gene families across ecological guilds.</title>
        <authorList>
            <consortium name="Lawrence Berkeley National Laboratory"/>
            <person name="Harder C.B."/>
            <person name="Miyauchi S."/>
            <person name="Viragh M."/>
            <person name="Kuo A."/>
            <person name="Thoen E."/>
            <person name="Andreopoulos B."/>
            <person name="Lu D."/>
            <person name="Skrede I."/>
            <person name="Drula E."/>
            <person name="Henrissat B."/>
            <person name="Morin E."/>
            <person name="Kohler A."/>
            <person name="Barry K."/>
            <person name="LaButti K."/>
            <person name="Morin E."/>
            <person name="Salamov A."/>
            <person name="Lipzen A."/>
            <person name="Mereny Z."/>
            <person name="Hegedus B."/>
            <person name="Baldrian P."/>
            <person name="Stursova M."/>
            <person name="Weitz H."/>
            <person name="Taylor A."/>
            <person name="Grigoriev I.V."/>
            <person name="Nagy L.G."/>
            <person name="Martin F."/>
            <person name="Kauserud H."/>
        </authorList>
    </citation>
    <scope>NUCLEOTIDE SEQUENCE</scope>
    <source>
        <strain evidence="4">CBHHK002</strain>
    </source>
</reference>
<evidence type="ECO:0000256" key="1">
    <source>
        <dbReference type="SAM" id="MobiDB-lite"/>
    </source>
</evidence>
<organism evidence="4 5">
    <name type="scientific">Mycena albidolilacea</name>
    <dbReference type="NCBI Taxonomy" id="1033008"/>
    <lineage>
        <taxon>Eukaryota</taxon>
        <taxon>Fungi</taxon>
        <taxon>Dikarya</taxon>
        <taxon>Basidiomycota</taxon>
        <taxon>Agaricomycotina</taxon>
        <taxon>Agaricomycetes</taxon>
        <taxon>Agaricomycetidae</taxon>
        <taxon>Agaricales</taxon>
        <taxon>Marasmiineae</taxon>
        <taxon>Mycenaceae</taxon>
        <taxon>Mycena</taxon>
    </lineage>
</organism>
<evidence type="ECO:0000256" key="2">
    <source>
        <dbReference type="SAM" id="Phobius"/>
    </source>
</evidence>
<feature type="compositionally biased region" description="Polar residues" evidence="1">
    <location>
        <begin position="220"/>
        <end position="237"/>
    </location>
</feature>
<feature type="region of interest" description="Disordered" evidence="1">
    <location>
        <begin position="220"/>
        <end position="247"/>
    </location>
</feature>
<feature type="signal peptide" evidence="3">
    <location>
        <begin position="1"/>
        <end position="22"/>
    </location>
</feature>
<evidence type="ECO:0000313" key="5">
    <source>
        <dbReference type="Proteomes" id="UP001218218"/>
    </source>
</evidence>
<protein>
    <submittedName>
        <fullName evidence="4">Uncharacterized protein</fullName>
    </submittedName>
</protein>
<evidence type="ECO:0000256" key="3">
    <source>
        <dbReference type="SAM" id="SignalP"/>
    </source>
</evidence>
<accession>A0AAD7ASH0</accession>
<gene>
    <name evidence="4" type="ORF">DFH08DRAFT_186026</name>
</gene>
<keyword evidence="5" id="KW-1185">Reference proteome</keyword>
<keyword evidence="3" id="KW-0732">Signal</keyword>
<keyword evidence="2" id="KW-0812">Transmembrane</keyword>
<feature type="chain" id="PRO_5041933584" evidence="3">
    <location>
        <begin position="23"/>
        <end position="304"/>
    </location>
</feature>
<comment type="caution">
    <text evidence="4">The sequence shown here is derived from an EMBL/GenBank/DDBJ whole genome shotgun (WGS) entry which is preliminary data.</text>
</comment>
<proteinExistence type="predicted"/>
<dbReference type="EMBL" id="JARIHO010000002">
    <property type="protein sequence ID" value="KAJ7367147.1"/>
    <property type="molecule type" value="Genomic_DNA"/>
</dbReference>
<dbReference type="AlphaFoldDB" id="A0AAD7ASH0"/>
<dbReference type="Proteomes" id="UP001218218">
    <property type="component" value="Unassembled WGS sequence"/>
</dbReference>
<name>A0AAD7ASH0_9AGAR</name>
<keyword evidence="2" id="KW-1133">Transmembrane helix</keyword>
<feature type="compositionally biased region" description="Low complexity" evidence="1">
    <location>
        <begin position="238"/>
        <end position="247"/>
    </location>
</feature>